<dbReference type="EMBL" id="JAHYIQ010000035">
    <property type="protein sequence ID" value="KAK1119595.1"/>
    <property type="molecule type" value="Genomic_DNA"/>
</dbReference>
<accession>A0AA40FIR0</accession>
<comment type="caution">
    <text evidence="2">The sequence shown here is derived from an EMBL/GenBank/DDBJ whole genome shotgun (WGS) entry which is preliminary data.</text>
</comment>
<dbReference type="AlphaFoldDB" id="A0AA40FIR0"/>
<reference evidence="2" key="1">
    <citation type="submission" date="2021-10" db="EMBL/GenBank/DDBJ databases">
        <title>Melipona bicolor Genome sequencing and assembly.</title>
        <authorList>
            <person name="Araujo N.S."/>
            <person name="Arias M.C."/>
        </authorList>
    </citation>
    <scope>NUCLEOTIDE SEQUENCE</scope>
    <source>
        <strain evidence="2">USP_2M_L1-L4_2017</strain>
        <tissue evidence="2">Whole body</tissue>
    </source>
</reference>
<dbReference type="Proteomes" id="UP001177670">
    <property type="component" value="Unassembled WGS sequence"/>
</dbReference>
<protein>
    <submittedName>
        <fullName evidence="2">Uncharacterized protein</fullName>
    </submittedName>
</protein>
<evidence type="ECO:0000313" key="2">
    <source>
        <dbReference type="EMBL" id="KAK1119595.1"/>
    </source>
</evidence>
<name>A0AA40FIR0_9HYME</name>
<evidence type="ECO:0000313" key="3">
    <source>
        <dbReference type="Proteomes" id="UP001177670"/>
    </source>
</evidence>
<evidence type="ECO:0000256" key="1">
    <source>
        <dbReference type="SAM" id="MobiDB-lite"/>
    </source>
</evidence>
<feature type="region of interest" description="Disordered" evidence="1">
    <location>
        <begin position="1"/>
        <end position="69"/>
    </location>
</feature>
<keyword evidence="3" id="KW-1185">Reference proteome</keyword>
<organism evidence="2 3">
    <name type="scientific">Melipona bicolor</name>
    <dbReference type="NCBI Taxonomy" id="60889"/>
    <lineage>
        <taxon>Eukaryota</taxon>
        <taxon>Metazoa</taxon>
        <taxon>Ecdysozoa</taxon>
        <taxon>Arthropoda</taxon>
        <taxon>Hexapoda</taxon>
        <taxon>Insecta</taxon>
        <taxon>Pterygota</taxon>
        <taxon>Neoptera</taxon>
        <taxon>Endopterygota</taxon>
        <taxon>Hymenoptera</taxon>
        <taxon>Apocrita</taxon>
        <taxon>Aculeata</taxon>
        <taxon>Apoidea</taxon>
        <taxon>Anthophila</taxon>
        <taxon>Apidae</taxon>
        <taxon>Melipona</taxon>
    </lineage>
</organism>
<feature type="compositionally biased region" description="Low complexity" evidence="1">
    <location>
        <begin position="24"/>
        <end position="35"/>
    </location>
</feature>
<proteinExistence type="predicted"/>
<sequence length="149" mass="15883">MPSYAKGRCQGGGGKWLESKGRWRTSSGQSGTSTSPRERRPVDKNRVSRQSAQLRQRNPVPVRRQKSLTPFPCPCLLKRGDHPSYGCSLFLVPATNSAPAPIPFTAPAPKTTYSNGNAAKFIPATATPASLCHDRAAISPPGDGCQPPA</sequence>
<gene>
    <name evidence="2" type="ORF">K0M31_013018</name>
</gene>
<feature type="compositionally biased region" description="Basic and acidic residues" evidence="1">
    <location>
        <begin position="36"/>
        <end position="46"/>
    </location>
</feature>